<gene>
    <name evidence="1" type="ORF">PIIN_09812</name>
</gene>
<dbReference type="AlphaFoldDB" id="G4TWY1"/>
<keyword evidence="2" id="KW-1185">Reference proteome</keyword>
<protein>
    <recommendedName>
        <fullName evidence="3">F-box domain-containing protein</fullName>
    </recommendedName>
</protein>
<reference evidence="1 2" key="1">
    <citation type="journal article" date="2011" name="PLoS Pathog.">
        <title>Endophytic Life Strategies Decoded by Genome and Transcriptome Analyses of the Mutualistic Root Symbiont Piriformospora indica.</title>
        <authorList>
            <person name="Zuccaro A."/>
            <person name="Lahrmann U."/>
            <person name="Guldener U."/>
            <person name="Langen G."/>
            <person name="Pfiffi S."/>
            <person name="Biedenkopf D."/>
            <person name="Wong P."/>
            <person name="Samans B."/>
            <person name="Grimm C."/>
            <person name="Basiewicz M."/>
            <person name="Murat C."/>
            <person name="Martin F."/>
            <person name="Kogel K.H."/>
        </authorList>
    </citation>
    <scope>NUCLEOTIDE SEQUENCE [LARGE SCALE GENOMIC DNA]</scope>
    <source>
        <strain evidence="1 2">DSM 11827</strain>
    </source>
</reference>
<dbReference type="OrthoDB" id="3142800at2759"/>
<evidence type="ECO:0000313" key="1">
    <source>
        <dbReference type="EMBL" id="CCA75824.1"/>
    </source>
</evidence>
<dbReference type="Proteomes" id="UP000007148">
    <property type="component" value="Unassembled WGS sequence"/>
</dbReference>
<name>G4TWY1_SERID</name>
<accession>G4TWY1</accession>
<dbReference type="EMBL" id="CAFZ01000529">
    <property type="protein sequence ID" value="CCA75824.1"/>
    <property type="molecule type" value="Genomic_DNA"/>
</dbReference>
<evidence type="ECO:0000313" key="2">
    <source>
        <dbReference type="Proteomes" id="UP000007148"/>
    </source>
</evidence>
<dbReference type="SUPFAM" id="SSF52047">
    <property type="entry name" value="RNI-like"/>
    <property type="match status" value="1"/>
</dbReference>
<proteinExistence type="predicted"/>
<evidence type="ECO:0008006" key="3">
    <source>
        <dbReference type="Google" id="ProtNLM"/>
    </source>
</evidence>
<dbReference type="HOGENOM" id="CLU_628693_0_0_1"/>
<comment type="caution">
    <text evidence="1">The sequence shown here is derived from an EMBL/GenBank/DDBJ whole genome shotgun (WGS) entry which is preliminary data.</text>
</comment>
<sequence length="436" mass="50176">MSLFEINETVTAVILFTTTFALYSLIKPSFPAILPGASASSSFLINGGARTPPLPIELWEEILIYVIDLPHALGSVRSDWRQFHRFALAQTVHWRSYRYKTTRMRLKLVCRAWKDIVDRHEDWQLVLGDRYPPVDRTAHRLEVLLEPAFMHRHIPSHSSSEVGQMDTDKPWAELWGDYPNLRVLSVYSGATGDHGLYEHLQTDVFSQPLAGIVRSFILRLSNVHLDEMVLSGVQQSFSLLTSLSLDTRSIRGPLTLDHLETLVIRAELVELERWNLPSLRHLYLRGYIPYRTNLIPESHQRLQSLLVNPHTDLTTDDTFWKDHTSLKFLGVSPWGLEFMSPPPPDHPLAQLFFWTRSSIGVDLELPRARKIAHRIPQLHALTLCTYGNKLEEQCLQERTNVLNPVTKGTPLFTEDDQGSFPWYSWLPFEIPTRYVS</sequence>
<dbReference type="InParanoid" id="G4TWY1"/>
<organism evidence="1 2">
    <name type="scientific">Serendipita indica (strain DSM 11827)</name>
    <name type="common">Root endophyte fungus</name>
    <name type="synonym">Piriformospora indica</name>
    <dbReference type="NCBI Taxonomy" id="1109443"/>
    <lineage>
        <taxon>Eukaryota</taxon>
        <taxon>Fungi</taxon>
        <taxon>Dikarya</taxon>
        <taxon>Basidiomycota</taxon>
        <taxon>Agaricomycotina</taxon>
        <taxon>Agaricomycetes</taxon>
        <taxon>Sebacinales</taxon>
        <taxon>Serendipitaceae</taxon>
        <taxon>Serendipita</taxon>
    </lineage>
</organism>